<dbReference type="KEGG" id="pchm:VFPPC_15070"/>
<comment type="caution">
    <text evidence="1">The sequence shown here is derived from an EMBL/GenBank/DDBJ whole genome shotgun (WGS) entry which is preliminary data.</text>
</comment>
<dbReference type="Proteomes" id="UP000078397">
    <property type="component" value="Unassembled WGS sequence"/>
</dbReference>
<dbReference type="AlphaFoldDB" id="A0A179G3V9"/>
<name>A0A179G3V9_METCM</name>
<dbReference type="EMBL" id="LSBJ02000001">
    <property type="protein sequence ID" value="OAQ72138.1"/>
    <property type="molecule type" value="Genomic_DNA"/>
</dbReference>
<evidence type="ECO:0000313" key="1">
    <source>
        <dbReference type="EMBL" id="OAQ72138.1"/>
    </source>
</evidence>
<protein>
    <submittedName>
        <fullName evidence="1">Uncharacterized protein</fullName>
    </submittedName>
</protein>
<accession>A0A179G3V9</accession>
<dbReference type="GeneID" id="28856817"/>
<organism evidence="1 2">
    <name type="scientific">Pochonia chlamydosporia 170</name>
    <dbReference type="NCBI Taxonomy" id="1380566"/>
    <lineage>
        <taxon>Eukaryota</taxon>
        <taxon>Fungi</taxon>
        <taxon>Dikarya</taxon>
        <taxon>Ascomycota</taxon>
        <taxon>Pezizomycotina</taxon>
        <taxon>Sordariomycetes</taxon>
        <taxon>Hypocreomycetidae</taxon>
        <taxon>Hypocreales</taxon>
        <taxon>Clavicipitaceae</taxon>
        <taxon>Pochonia</taxon>
    </lineage>
</organism>
<keyword evidence="2" id="KW-1185">Reference proteome</keyword>
<evidence type="ECO:0000313" key="2">
    <source>
        <dbReference type="Proteomes" id="UP000078397"/>
    </source>
</evidence>
<proteinExistence type="predicted"/>
<sequence>MCLSSLYWTFKVWRCMSGMCCFSLLVDWIAARHAGPDSLIWPAMMKTWKSPSTERRE</sequence>
<dbReference type="RefSeq" id="XP_018148221.1">
    <property type="nucleotide sequence ID" value="XM_018292823.1"/>
</dbReference>
<gene>
    <name evidence="1" type="ORF">VFPPC_15070</name>
</gene>
<reference evidence="1 2" key="1">
    <citation type="journal article" date="2016" name="PLoS Pathog.">
        <title>Biosynthesis of antibiotic leucinostatins in bio-control fungus Purpureocillium lilacinum and their inhibition on phytophthora revealed by genome mining.</title>
        <authorList>
            <person name="Wang G."/>
            <person name="Liu Z."/>
            <person name="Lin R."/>
            <person name="Li E."/>
            <person name="Mao Z."/>
            <person name="Ling J."/>
            <person name="Yang Y."/>
            <person name="Yin W.B."/>
            <person name="Xie B."/>
        </authorList>
    </citation>
    <scope>NUCLEOTIDE SEQUENCE [LARGE SCALE GENOMIC DNA]</scope>
    <source>
        <strain evidence="1">170</strain>
    </source>
</reference>